<proteinExistence type="predicted"/>
<dbReference type="InterPro" id="IPR001214">
    <property type="entry name" value="SET_dom"/>
</dbReference>
<dbReference type="CDD" id="cd20071">
    <property type="entry name" value="SET_SMYD"/>
    <property type="match status" value="1"/>
</dbReference>
<feature type="non-terminal residue" evidence="3">
    <location>
        <position position="193"/>
    </location>
</feature>
<reference evidence="3" key="1">
    <citation type="submission" date="2021-06" db="EMBL/GenBank/DDBJ databases">
        <title>Comparative genomics, transcriptomics and evolutionary studies reveal genomic signatures of adaptation to plant cell wall in hemibiotrophic fungi.</title>
        <authorList>
            <consortium name="DOE Joint Genome Institute"/>
            <person name="Baroncelli R."/>
            <person name="Diaz J.F."/>
            <person name="Benocci T."/>
            <person name="Peng M."/>
            <person name="Battaglia E."/>
            <person name="Haridas S."/>
            <person name="Andreopoulos W."/>
            <person name="Labutti K."/>
            <person name="Pangilinan J."/>
            <person name="Floch G.L."/>
            <person name="Makela M.R."/>
            <person name="Henrissat B."/>
            <person name="Grigoriev I.V."/>
            <person name="Crouch J.A."/>
            <person name="De Vries R.P."/>
            <person name="Sukno S.A."/>
            <person name="Thon M.R."/>
        </authorList>
    </citation>
    <scope>NUCLEOTIDE SEQUENCE</scope>
    <source>
        <strain evidence="3">MAFF235873</strain>
    </source>
</reference>
<dbReference type="PANTHER" id="PTHR47332:SF6">
    <property type="entry name" value="SET DOMAIN-CONTAINING PROTEIN"/>
    <property type="match status" value="1"/>
</dbReference>
<dbReference type="EMBL" id="MU843175">
    <property type="protein sequence ID" value="KAK2020769.1"/>
    <property type="molecule type" value="Genomic_DNA"/>
</dbReference>
<feature type="region of interest" description="Disordered" evidence="1">
    <location>
        <begin position="19"/>
        <end position="42"/>
    </location>
</feature>
<dbReference type="AlphaFoldDB" id="A0AAD9H3E7"/>
<organism evidence="3 4">
    <name type="scientific">Colletotrichum zoysiae</name>
    <dbReference type="NCBI Taxonomy" id="1216348"/>
    <lineage>
        <taxon>Eukaryota</taxon>
        <taxon>Fungi</taxon>
        <taxon>Dikarya</taxon>
        <taxon>Ascomycota</taxon>
        <taxon>Pezizomycotina</taxon>
        <taxon>Sordariomycetes</taxon>
        <taxon>Hypocreomycetidae</taxon>
        <taxon>Glomerellales</taxon>
        <taxon>Glomerellaceae</taxon>
        <taxon>Colletotrichum</taxon>
        <taxon>Colletotrichum graminicola species complex</taxon>
    </lineage>
</organism>
<feature type="compositionally biased region" description="Basic and acidic residues" evidence="1">
    <location>
        <begin position="21"/>
        <end position="30"/>
    </location>
</feature>
<accession>A0AAD9H3E7</accession>
<dbReference type="InterPro" id="IPR046341">
    <property type="entry name" value="SET_dom_sf"/>
</dbReference>
<dbReference type="Proteomes" id="UP001232148">
    <property type="component" value="Unassembled WGS sequence"/>
</dbReference>
<feature type="non-terminal residue" evidence="3">
    <location>
        <position position="1"/>
    </location>
</feature>
<feature type="domain" description="SET" evidence="2">
    <location>
        <begin position="42"/>
        <end position="188"/>
    </location>
</feature>
<gene>
    <name evidence="3" type="ORF">LX32DRAFT_497342</name>
</gene>
<dbReference type="PANTHER" id="PTHR47332">
    <property type="entry name" value="SET DOMAIN-CONTAINING PROTEIN 5"/>
    <property type="match status" value="1"/>
</dbReference>
<keyword evidence="4" id="KW-1185">Reference proteome</keyword>
<name>A0AAD9H3E7_9PEZI</name>
<evidence type="ECO:0000259" key="2">
    <source>
        <dbReference type="PROSITE" id="PS50280"/>
    </source>
</evidence>
<evidence type="ECO:0000256" key="1">
    <source>
        <dbReference type="SAM" id="MobiDB-lite"/>
    </source>
</evidence>
<evidence type="ECO:0000313" key="4">
    <source>
        <dbReference type="Proteomes" id="UP001232148"/>
    </source>
</evidence>
<dbReference type="Gene3D" id="2.170.270.10">
    <property type="entry name" value="SET domain"/>
    <property type="match status" value="1"/>
</dbReference>
<comment type="caution">
    <text evidence="3">The sequence shown here is derived from an EMBL/GenBank/DDBJ whole genome shotgun (WGS) entry which is preliminary data.</text>
</comment>
<dbReference type="PROSITE" id="PS50280">
    <property type="entry name" value="SET"/>
    <property type="match status" value="1"/>
</dbReference>
<sequence>FRGGAGLLVVTSPEIAAADHSVVEDSDPRRVGGGGGYDHTPSPFEVREVPGKGLGAVADATIRAGDVVLRERPALLQLMTELADPVGRMRVLWVLEEGFVRLPLGDQRGVFDLSRSTGGHVLEDVIRTNAFGATFNGVGHFGLFPRAARINHACMPNAITRFSPRTMELEVVAYNDVQPGEELTTSCRIPLQP</sequence>
<evidence type="ECO:0000313" key="3">
    <source>
        <dbReference type="EMBL" id="KAK2020769.1"/>
    </source>
</evidence>
<dbReference type="Pfam" id="PF00856">
    <property type="entry name" value="SET"/>
    <property type="match status" value="1"/>
</dbReference>
<protein>
    <recommendedName>
        <fullName evidence="2">SET domain-containing protein</fullName>
    </recommendedName>
</protein>
<dbReference type="SUPFAM" id="SSF82199">
    <property type="entry name" value="SET domain"/>
    <property type="match status" value="1"/>
</dbReference>
<dbReference type="InterPro" id="IPR053185">
    <property type="entry name" value="SET_domain_protein"/>
</dbReference>